<dbReference type="EMBL" id="JACHFY010000035">
    <property type="protein sequence ID" value="MBB5254990.1"/>
    <property type="molecule type" value="Genomic_DNA"/>
</dbReference>
<dbReference type="CDD" id="cd02440">
    <property type="entry name" value="AdoMet_MTases"/>
    <property type="match status" value="1"/>
</dbReference>
<evidence type="ECO:0000313" key="3">
    <source>
        <dbReference type="Proteomes" id="UP000582213"/>
    </source>
</evidence>
<reference evidence="2 3" key="1">
    <citation type="submission" date="2020-08" db="EMBL/GenBank/DDBJ databases">
        <title>Genomic Encyclopedia of Type Strains, Phase IV (KMG-IV): sequencing the most valuable type-strain genomes for metagenomic binning, comparative biology and taxonomic classification.</title>
        <authorList>
            <person name="Goeker M."/>
        </authorList>
    </citation>
    <scope>NUCLEOTIDE SEQUENCE [LARGE SCALE GENOMIC DNA]</scope>
    <source>
        <strain evidence="2 3">DSM 12421</strain>
    </source>
</reference>
<dbReference type="RefSeq" id="WP_231113607.1">
    <property type="nucleotide sequence ID" value="NZ_CP045484.1"/>
</dbReference>
<dbReference type="SUPFAM" id="SSF53335">
    <property type="entry name" value="S-adenosyl-L-methionine-dependent methyltransferases"/>
    <property type="match status" value="1"/>
</dbReference>
<organism evidence="2 3">
    <name type="scientific">Sulfurisphaera ohwakuensis</name>
    <dbReference type="NCBI Taxonomy" id="69656"/>
    <lineage>
        <taxon>Archaea</taxon>
        <taxon>Thermoproteota</taxon>
        <taxon>Thermoprotei</taxon>
        <taxon>Sulfolobales</taxon>
        <taxon>Sulfolobaceae</taxon>
        <taxon>Sulfurisphaera</taxon>
    </lineage>
</organism>
<dbReference type="PANTHER" id="PTHR34203:SF15">
    <property type="entry name" value="SLL1173 PROTEIN"/>
    <property type="match status" value="1"/>
</dbReference>
<gene>
    <name evidence="2" type="ORF">HNQ62_002765</name>
</gene>
<dbReference type="AlphaFoldDB" id="A0A7J9RY01"/>
<evidence type="ECO:0000313" key="2">
    <source>
        <dbReference type="EMBL" id="MBB5254990.1"/>
    </source>
</evidence>
<dbReference type="GO" id="GO:0032259">
    <property type="term" value="P:methylation"/>
    <property type="evidence" value="ECO:0007669"/>
    <property type="project" value="UniProtKB-KW"/>
</dbReference>
<dbReference type="GeneID" id="42801762"/>
<dbReference type="InterPro" id="IPR029063">
    <property type="entry name" value="SAM-dependent_MTases_sf"/>
</dbReference>
<dbReference type="InterPro" id="IPR052514">
    <property type="entry name" value="SAM-dependent_MTase"/>
</dbReference>
<keyword evidence="2" id="KW-0489">Methyltransferase</keyword>
<proteinExistence type="predicted"/>
<dbReference type="Gene3D" id="3.40.50.150">
    <property type="entry name" value="Vaccinia Virus protein VP39"/>
    <property type="match status" value="1"/>
</dbReference>
<keyword evidence="2" id="KW-0808">Transferase</keyword>
<dbReference type="NCBIfam" id="TIGR01444">
    <property type="entry name" value="fkbM_fam"/>
    <property type="match status" value="1"/>
</dbReference>
<name>A0A7J9RY01_SULOH</name>
<feature type="domain" description="Methyltransferase FkbM" evidence="1">
    <location>
        <begin position="142"/>
        <end position="285"/>
    </location>
</feature>
<dbReference type="GO" id="GO:0008168">
    <property type="term" value="F:methyltransferase activity"/>
    <property type="evidence" value="ECO:0007669"/>
    <property type="project" value="UniProtKB-KW"/>
</dbReference>
<protein>
    <submittedName>
        <fullName evidence="2">FkbM family methyltransferase</fullName>
    </submittedName>
</protein>
<dbReference type="Proteomes" id="UP000582213">
    <property type="component" value="Unassembled WGS sequence"/>
</dbReference>
<comment type="caution">
    <text evidence="2">The sequence shown here is derived from an EMBL/GenBank/DDBJ whole genome shotgun (WGS) entry which is preliminary data.</text>
</comment>
<dbReference type="Pfam" id="PF05050">
    <property type="entry name" value="Methyltransf_21"/>
    <property type="match status" value="1"/>
</dbReference>
<evidence type="ECO:0000259" key="1">
    <source>
        <dbReference type="Pfam" id="PF05050"/>
    </source>
</evidence>
<dbReference type="InterPro" id="IPR006342">
    <property type="entry name" value="FkbM_mtfrase"/>
</dbReference>
<dbReference type="PANTHER" id="PTHR34203">
    <property type="entry name" value="METHYLTRANSFERASE, FKBM FAMILY PROTEIN"/>
    <property type="match status" value="1"/>
</dbReference>
<accession>A0A7J9RY01</accession>
<sequence length="311" mass="36305">MISKAKYAFIYFRFFKDIVPLIYLFLDMFSGKYSEKLVKIRINNVALSLPVAAIREFLLYAEKERIDKISVDTREKCIIINSDKIPINEMWGIGAYVRGWRYRDGVWVYKDVKFKHMIFTVYETFNEQEYYDPEIKGKEVIDIGGGVGDTAVYFTKIGASKVVVVEPLPILINEIQENLKLNGVEDKVIVINAALSSSNGKTKVPNNFNIYYSFSYKTDNKGDVEIDKITLSDILKLVNNPYLLKIDCEGCEYEVIMYDYENVKKFHKIIFEFHFPKKIQEVLKRLSKDFECEATKGKLTYIVRCTRKHKR</sequence>